<dbReference type="InterPro" id="IPR036871">
    <property type="entry name" value="PX_dom_sf"/>
</dbReference>
<keyword evidence="4" id="KW-1185">Reference proteome</keyword>
<dbReference type="SUPFAM" id="SSF64268">
    <property type="entry name" value="PX domain"/>
    <property type="match status" value="1"/>
</dbReference>
<reference evidence="3 4" key="1">
    <citation type="journal article" date="2022" name="Gigascience">
        <title>A chromosome-level genome assembly and annotation of the desert horned lizard, Phrynosoma platyrhinos, provides insight into chromosomal rearrangements among reptiles.</title>
        <authorList>
            <person name="Koochekian N."/>
            <person name="Ascanio A."/>
            <person name="Farleigh K."/>
            <person name="Card D.C."/>
            <person name="Schield D.R."/>
            <person name="Castoe T.A."/>
            <person name="Jezkova T."/>
        </authorList>
    </citation>
    <scope>NUCLEOTIDE SEQUENCE [LARGE SCALE GENOMIC DNA]</scope>
    <source>
        <strain evidence="3">NK-2021</strain>
    </source>
</reference>
<evidence type="ECO:0000313" key="3">
    <source>
        <dbReference type="EMBL" id="KAH0624159.1"/>
    </source>
</evidence>
<dbReference type="Pfam" id="PF00787">
    <property type="entry name" value="PX"/>
    <property type="match status" value="1"/>
</dbReference>
<evidence type="ECO:0000259" key="2">
    <source>
        <dbReference type="Pfam" id="PF00787"/>
    </source>
</evidence>
<proteinExistence type="predicted"/>
<organism evidence="3 4">
    <name type="scientific">Phrynosoma platyrhinos</name>
    <name type="common">Desert horned lizard</name>
    <dbReference type="NCBI Taxonomy" id="52577"/>
    <lineage>
        <taxon>Eukaryota</taxon>
        <taxon>Metazoa</taxon>
        <taxon>Chordata</taxon>
        <taxon>Craniata</taxon>
        <taxon>Vertebrata</taxon>
        <taxon>Euteleostomi</taxon>
        <taxon>Lepidosauria</taxon>
        <taxon>Squamata</taxon>
        <taxon>Bifurcata</taxon>
        <taxon>Unidentata</taxon>
        <taxon>Episquamata</taxon>
        <taxon>Toxicofera</taxon>
        <taxon>Iguania</taxon>
        <taxon>Phrynosomatidae</taxon>
        <taxon>Phrynosomatinae</taxon>
        <taxon>Phrynosoma</taxon>
    </lineage>
</organism>
<keyword evidence="1" id="KW-0472">Membrane</keyword>
<evidence type="ECO:0000313" key="4">
    <source>
        <dbReference type="Proteomes" id="UP000826234"/>
    </source>
</evidence>
<comment type="caution">
    <text evidence="3">The sequence shown here is derived from an EMBL/GenBank/DDBJ whole genome shotgun (WGS) entry which is preliminary data.</text>
</comment>
<dbReference type="InterPro" id="IPR001683">
    <property type="entry name" value="PX_dom"/>
</dbReference>
<keyword evidence="1" id="KW-1133">Transmembrane helix</keyword>
<name>A0ABQ7T3E6_PHRPL</name>
<dbReference type="Gene3D" id="3.30.1520.10">
    <property type="entry name" value="Phox-like domain"/>
    <property type="match status" value="1"/>
</dbReference>
<gene>
    <name evidence="3" type="ORF">JD844_007601</name>
</gene>
<dbReference type="Proteomes" id="UP000826234">
    <property type="component" value="Unassembled WGS sequence"/>
</dbReference>
<keyword evidence="1" id="KW-0812">Transmembrane</keyword>
<evidence type="ECO:0000256" key="1">
    <source>
        <dbReference type="SAM" id="Phobius"/>
    </source>
</evidence>
<protein>
    <recommendedName>
        <fullName evidence="2">PX domain-containing protein</fullName>
    </recommendedName>
</protein>
<feature type="transmembrane region" description="Helical" evidence="1">
    <location>
        <begin position="70"/>
        <end position="94"/>
    </location>
</feature>
<sequence>MSLSNEKKVNTSALRKIADDMSNIIESLDTRELHFEGEEVDTDVVPDPKAPGEFDVSSISNKASATEFRFFGILGLVLLMVAFMGEFLTIRIFVLEEASTVLSLCSTTRINPAQNLIVIFFRHTVRRQTVKRGEARQMPSLPRTSENMVREEHLSSRRKQLEDYLTNLLKMPLYRNYHGTMEFIGVSQLSFIHDLGPKGIEGMIMKRSGGHRIPGLNCCGQGRLCYRWSKRYLCGFSPFQFLIQNSSHRFILNILTAKLAVAFF</sequence>
<feature type="domain" description="PX" evidence="2">
    <location>
        <begin position="134"/>
        <end position="185"/>
    </location>
</feature>
<accession>A0ABQ7T3E6</accession>
<dbReference type="EMBL" id="JAIPUX010001880">
    <property type="protein sequence ID" value="KAH0624159.1"/>
    <property type="molecule type" value="Genomic_DNA"/>
</dbReference>